<evidence type="ECO:0000313" key="11">
    <source>
        <dbReference type="Ensembl" id="ENSLLEP00000048235.1"/>
    </source>
</evidence>
<evidence type="ECO:0000256" key="9">
    <source>
        <dbReference type="SAM" id="Phobius"/>
    </source>
</evidence>
<keyword evidence="9" id="KW-0812">Transmembrane</keyword>
<dbReference type="SMART" id="SM00184">
    <property type="entry name" value="RING"/>
    <property type="match status" value="1"/>
</dbReference>
<proteinExistence type="predicted"/>
<dbReference type="Ensembl" id="ENSLLET00000050120.1">
    <property type="protein sequence ID" value="ENSLLEP00000048235.1"/>
    <property type="gene ID" value="ENSLLEG00000030434.1"/>
</dbReference>
<dbReference type="SUPFAM" id="SSF57850">
    <property type="entry name" value="RING/U-box"/>
    <property type="match status" value="1"/>
</dbReference>
<evidence type="ECO:0000256" key="1">
    <source>
        <dbReference type="ARBA" id="ARBA00011482"/>
    </source>
</evidence>
<accession>A0A8C5R8S6</accession>
<evidence type="ECO:0000256" key="3">
    <source>
        <dbReference type="ARBA" id="ARBA00022723"/>
    </source>
</evidence>
<evidence type="ECO:0000256" key="7">
    <source>
        <dbReference type="ARBA" id="ARBA00031239"/>
    </source>
</evidence>
<evidence type="ECO:0000256" key="2">
    <source>
        <dbReference type="ARBA" id="ARBA00014050"/>
    </source>
</evidence>
<name>A0A8C5R8S6_9ANUR</name>
<dbReference type="InterPro" id="IPR013083">
    <property type="entry name" value="Znf_RING/FYVE/PHD"/>
</dbReference>
<feature type="transmembrane region" description="Helical" evidence="9">
    <location>
        <begin position="226"/>
        <end position="246"/>
    </location>
</feature>
<evidence type="ECO:0000313" key="12">
    <source>
        <dbReference type="Proteomes" id="UP000694569"/>
    </source>
</evidence>
<keyword evidence="12" id="KW-1185">Reference proteome</keyword>
<keyword evidence="5" id="KW-0862">Zinc</keyword>
<keyword evidence="4 8" id="KW-0863">Zinc-finger</keyword>
<dbReference type="PANTHER" id="PTHR46675:SF3">
    <property type="entry name" value="E3 UBIQUITIN-PROTEIN LIGASE RNF182"/>
    <property type="match status" value="1"/>
</dbReference>
<evidence type="ECO:0000256" key="8">
    <source>
        <dbReference type="PROSITE-ProRule" id="PRU00175"/>
    </source>
</evidence>
<dbReference type="Proteomes" id="UP000694569">
    <property type="component" value="Unplaced"/>
</dbReference>
<dbReference type="PROSITE" id="PS50089">
    <property type="entry name" value="ZF_RING_2"/>
    <property type="match status" value="1"/>
</dbReference>
<dbReference type="InterPro" id="IPR042285">
    <property type="entry name" value="RNF182"/>
</dbReference>
<dbReference type="Gene3D" id="3.30.40.10">
    <property type="entry name" value="Zinc/RING finger domain, C3HC4 (zinc finger)"/>
    <property type="match status" value="1"/>
</dbReference>
<dbReference type="GeneTree" id="ENSGT00730000111020"/>
<dbReference type="GO" id="GO:0016567">
    <property type="term" value="P:protein ubiquitination"/>
    <property type="evidence" value="ECO:0007669"/>
    <property type="project" value="UniProtKB-UniPathway"/>
</dbReference>
<dbReference type="PANTHER" id="PTHR46675">
    <property type="entry name" value="E3 UBIQUITIN-PROTEIN LIGASE RNF182"/>
    <property type="match status" value="1"/>
</dbReference>
<evidence type="ECO:0000259" key="10">
    <source>
        <dbReference type="PROSITE" id="PS50089"/>
    </source>
</evidence>
<keyword evidence="9" id="KW-0472">Membrane</keyword>
<keyword evidence="9" id="KW-1133">Transmembrane helix</keyword>
<evidence type="ECO:0000256" key="4">
    <source>
        <dbReference type="ARBA" id="ARBA00022771"/>
    </source>
</evidence>
<dbReference type="OrthoDB" id="8062037at2759"/>
<organism evidence="11 12">
    <name type="scientific">Leptobrachium leishanense</name>
    <name type="common">Leishan spiny toad</name>
    <dbReference type="NCBI Taxonomy" id="445787"/>
    <lineage>
        <taxon>Eukaryota</taxon>
        <taxon>Metazoa</taxon>
        <taxon>Chordata</taxon>
        <taxon>Craniata</taxon>
        <taxon>Vertebrata</taxon>
        <taxon>Euteleostomi</taxon>
        <taxon>Amphibia</taxon>
        <taxon>Batrachia</taxon>
        <taxon>Anura</taxon>
        <taxon>Pelobatoidea</taxon>
        <taxon>Megophryidae</taxon>
        <taxon>Leptobrachium</taxon>
    </lineage>
</organism>
<dbReference type="InterPro" id="IPR001841">
    <property type="entry name" value="Znf_RING"/>
</dbReference>
<reference evidence="11" key="2">
    <citation type="submission" date="2025-09" db="UniProtKB">
        <authorList>
            <consortium name="Ensembl"/>
        </authorList>
    </citation>
    <scope>IDENTIFICATION</scope>
</reference>
<evidence type="ECO:0000256" key="6">
    <source>
        <dbReference type="ARBA" id="ARBA00030086"/>
    </source>
</evidence>
<dbReference type="AlphaFoldDB" id="A0A8C5R8S6"/>
<feature type="transmembrane region" description="Helical" evidence="9">
    <location>
        <begin position="253"/>
        <end position="279"/>
    </location>
</feature>
<dbReference type="PROSITE" id="PS00518">
    <property type="entry name" value="ZF_RING_1"/>
    <property type="match status" value="1"/>
</dbReference>
<keyword evidence="3" id="KW-0479">Metal-binding</keyword>
<reference evidence="11" key="1">
    <citation type="submission" date="2025-08" db="UniProtKB">
        <authorList>
            <consortium name="Ensembl"/>
        </authorList>
    </citation>
    <scope>IDENTIFICATION</scope>
</reference>
<dbReference type="GO" id="GO:0008270">
    <property type="term" value="F:zinc ion binding"/>
    <property type="evidence" value="ECO:0007669"/>
    <property type="project" value="UniProtKB-KW"/>
</dbReference>
<dbReference type="InterPro" id="IPR017907">
    <property type="entry name" value="Znf_RING_CS"/>
</dbReference>
<sequence length="284" mass="30689">MNKAEGGTCCMPIHQDGAKEYIIYCQHTIILQGSDLVLSPAAACASLIMSNCDGESLEPLLGALELECKICYNGFDTRQHRPKVLGCDHRMCARCLKKMACTWGSGSPATLSCPFCRQETPLPEDLQLLPDDSCLLSKLTCHDWTRRRGCSVAPEVLLSPGDLCGGPSTSECLVITIMEVSEEPPGPGEDMPVLDILSVKISSSLAWLPSPCVPHHCCPCRPVPRVLLGFLCLVYFSSLPLGVYLLMIQQLPLGIVLVSLVPCTLVLCLLCQCLCHELAASLSD</sequence>
<dbReference type="UniPathway" id="UPA00143"/>
<protein>
    <recommendedName>
        <fullName evidence="2">E3 ubiquitin-protein ligase RNF182</fullName>
    </recommendedName>
    <alternativeName>
        <fullName evidence="7">RING finger protein 182</fullName>
    </alternativeName>
    <alternativeName>
        <fullName evidence="6">RING-type E3 ubiquitin transferase RNF182</fullName>
    </alternativeName>
</protein>
<evidence type="ECO:0000256" key="5">
    <source>
        <dbReference type="ARBA" id="ARBA00022833"/>
    </source>
</evidence>
<feature type="domain" description="RING-type" evidence="10">
    <location>
        <begin position="68"/>
        <end position="117"/>
    </location>
</feature>
<comment type="subunit">
    <text evidence="1">Interacts with ATP6V0C.</text>
</comment>